<dbReference type="EMBL" id="BAAAQD010000037">
    <property type="protein sequence ID" value="GAA1566446.1"/>
    <property type="molecule type" value="Genomic_DNA"/>
</dbReference>
<sequence length="97" mass="9832">MNGMERSEGMIHTVLPFSDVMSMGLPGGMNVRSPLYFATNAFASLPCAAETPGPSLGPEAELSQAVSVNADAAAAARTASQRLVRVRALGAVGAVVG</sequence>
<keyword evidence="2" id="KW-1185">Reference proteome</keyword>
<proteinExistence type="predicted"/>
<dbReference type="Proteomes" id="UP001501470">
    <property type="component" value="Unassembled WGS sequence"/>
</dbReference>
<reference evidence="2" key="1">
    <citation type="journal article" date="2019" name="Int. J. Syst. Evol. Microbiol.">
        <title>The Global Catalogue of Microorganisms (GCM) 10K type strain sequencing project: providing services to taxonomists for standard genome sequencing and annotation.</title>
        <authorList>
            <consortium name="The Broad Institute Genomics Platform"/>
            <consortium name="The Broad Institute Genome Sequencing Center for Infectious Disease"/>
            <person name="Wu L."/>
            <person name="Ma J."/>
        </authorList>
    </citation>
    <scope>NUCLEOTIDE SEQUENCE [LARGE SCALE GENOMIC DNA]</scope>
    <source>
        <strain evidence="2">JCM 15933</strain>
    </source>
</reference>
<evidence type="ECO:0000313" key="1">
    <source>
        <dbReference type="EMBL" id="GAA1566446.1"/>
    </source>
</evidence>
<organism evidence="1 2">
    <name type="scientific">Dactylosporangium maewongense</name>
    <dbReference type="NCBI Taxonomy" id="634393"/>
    <lineage>
        <taxon>Bacteria</taxon>
        <taxon>Bacillati</taxon>
        <taxon>Actinomycetota</taxon>
        <taxon>Actinomycetes</taxon>
        <taxon>Micromonosporales</taxon>
        <taxon>Micromonosporaceae</taxon>
        <taxon>Dactylosporangium</taxon>
    </lineage>
</organism>
<gene>
    <name evidence="1" type="ORF">GCM10009827_105150</name>
</gene>
<name>A0ABP4NRK7_9ACTN</name>
<accession>A0ABP4NRK7</accession>
<comment type="caution">
    <text evidence="1">The sequence shown here is derived from an EMBL/GenBank/DDBJ whole genome shotgun (WGS) entry which is preliminary data.</text>
</comment>
<evidence type="ECO:0000313" key="2">
    <source>
        <dbReference type="Proteomes" id="UP001501470"/>
    </source>
</evidence>
<protein>
    <submittedName>
        <fullName evidence="1">Uncharacterized protein</fullName>
    </submittedName>
</protein>